<name>A0A955I5N7_9BACT</name>
<evidence type="ECO:0000313" key="2">
    <source>
        <dbReference type="Proteomes" id="UP000760819"/>
    </source>
</evidence>
<organism evidence="1 2">
    <name type="scientific">Candidatus Dojkabacteria bacterium</name>
    <dbReference type="NCBI Taxonomy" id="2099670"/>
    <lineage>
        <taxon>Bacteria</taxon>
        <taxon>Candidatus Dojkabacteria</taxon>
    </lineage>
</organism>
<sequence>MNKVQMAARIRELIPESLKEGEIIIGDENMDEVLTQVWQRAGADKESTITCQVSKIDGNPTSLIIFVEGKDEPVAVVIVEINAPGIKHPVNAL</sequence>
<accession>A0A955I5N7</accession>
<proteinExistence type="predicted"/>
<protein>
    <submittedName>
        <fullName evidence="1">Uncharacterized protein</fullName>
    </submittedName>
</protein>
<reference evidence="1" key="1">
    <citation type="submission" date="2020-04" db="EMBL/GenBank/DDBJ databases">
        <authorList>
            <person name="Zhang T."/>
        </authorList>
    </citation>
    <scope>NUCLEOTIDE SEQUENCE</scope>
    <source>
        <strain evidence="1">HKST-UBA12</strain>
    </source>
</reference>
<dbReference type="AlphaFoldDB" id="A0A955I5N7"/>
<gene>
    <name evidence="1" type="ORF">KC640_03400</name>
</gene>
<comment type="caution">
    <text evidence="1">The sequence shown here is derived from an EMBL/GenBank/DDBJ whole genome shotgun (WGS) entry which is preliminary data.</text>
</comment>
<dbReference type="EMBL" id="JAGQLI010000188">
    <property type="protein sequence ID" value="MCA9379450.1"/>
    <property type="molecule type" value="Genomic_DNA"/>
</dbReference>
<dbReference type="Proteomes" id="UP000760819">
    <property type="component" value="Unassembled WGS sequence"/>
</dbReference>
<feature type="non-terminal residue" evidence="1">
    <location>
        <position position="93"/>
    </location>
</feature>
<evidence type="ECO:0000313" key="1">
    <source>
        <dbReference type="EMBL" id="MCA9379450.1"/>
    </source>
</evidence>
<reference evidence="1" key="2">
    <citation type="journal article" date="2021" name="Microbiome">
        <title>Successional dynamics and alternative stable states in a saline activated sludge microbial community over 9 years.</title>
        <authorList>
            <person name="Wang Y."/>
            <person name="Ye J."/>
            <person name="Ju F."/>
            <person name="Liu L."/>
            <person name="Boyd J.A."/>
            <person name="Deng Y."/>
            <person name="Parks D.H."/>
            <person name="Jiang X."/>
            <person name="Yin X."/>
            <person name="Woodcroft B.J."/>
            <person name="Tyson G.W."/>
            <person name="Hugenholtz P."/>
            <person name="Polz M.F."/>
            <person name="Zhang T."/>
        </authorList>
    </citation>
    <scope>NUCLEOTIDE SEQUENCE</scope>
    <source>
        <strain evidence="1">HKST-UBA12</strain>
    </source>
</reference>